<name>A0A934V1C8_9PROT</name>
<dbReference type="PIRSF" id="PIRSF004846">
    <property type="entry name" value="ModA"/>
    <property type="match status" value="1"/>
</dbReference>
<dbReference type="PANTHER" id="PTHR30632">
    <property type="entry name" value="MOLYBDATE-BINDING PERIPLASMIC PROTEIN"/>
    <property type="match status" value="1"/>
</dbReference>
<dbReference type="GO" id="GO:1901359">
    <property type="term" value="F:tungstate binding"/>
    <property type="evidence" value="ECO:0007669"/>
    <property type="project" value="UniProtKB-ARBA"/>
</dbReference>
<keyword evidence="3 6" id="KW-0479">Metal-binding</keyword>
<reference evidence="7" key="1">
    <citation type="submission" date="2017-08" db="EMBL/GenBank/DDBJ databases">
        <authorList>
            <person name="Imhoff J.F."/>
            <person name="Rahn T."/>
            <person name="Kuenzel S."/>
            <person name="Neulinger S.C."/>
        </authorList>
    </citation>
    <scope>NUCLEOTIDE SEQUENCE</scope>
    <source>
        <strain evidence="7">DSM 9154</strain>
    </source>
</reference>
<dbReference type="InterPro" id="IPR050682">
    <property type="entry name" value="ModA/WtpA"/>
</dbReference>
<dbReference type="SUPFAM" id="SSF53850">
    <property type="entry name" value="Periplasmic binding protein-like II"/>
    <property type="match status" value="1"/>
</dbReference>
<feature type="binding site" evidence="6">
    <location>
        <position position="162"/>
    </location>
    <ligand>
        <name>molybdate</name>
        <dbReference type="ChEBI" id="CHEBI:36264"/>
    </ligand>
</feature>
<reference evidence="7" key="2">
    <citation type="journal article" date="2020" name="Microorganisms">
        <title>Osmotic Adaptation and Compatible Solute Biosynthesis of Phototrophic Bacteria as Revealed from Genome Analyses.</title>
        <authorList>
            <person name="Imhoff J.F."/>
            <person name="Rahn T."/>
            <person name="Kunzel S."/>
            <person name="Keller A."/>
            <person name="Neulinger S.C."/>
        </authorList>
    </citation>
    <scope>NUCLEOTIDE SEQUENCE</scope>
    <source>
        <strain evidence="7">DSM 9154</strain>
    </source>
</reference>
<feature type="binding site" evidence="6">
    <location>
        <position position="25"/>
    </location>
    <ligand>
        <name>molybdate</name>
        <dbReference type="ChEBI" id="CHEBI:36264"/>
    </ligand>
</feature>
<proteinExistence type="inferred from homology"/>
<dbReference type="EMBL" id="NRRE01000029">
    <property type="protein sequence ID" value="MBK1698683.1"/>
    <property type="molecule type" value="Genomic_DNA"/>
</dbReference>
<evidence type="ECO:0000256" key="1">
    <source>
        <dbReference type="ARBA" id="ARBA00009175"/>
    </source>
</evidence>
<dbReference type="AlphaFoldDB" id="A0A934V1C8"/>
<keyword evidence="4" id="KW-0732">Signal</keyword>
<feature type="binding site" evidence="6">
    <location>
        <position position="135"/>
    </location>
    <ligand>
        <name>molybdate</name>
        <dbReference type="ChEBI" id="CHEBI:36264"/>
    </ligand>
</feature>
<dbReference type="PANTHER" id="PTHR30632:SF17">
    <property type="entry name" value="MOLYBDATE-BINDING PROTEIN MODA"/>
    <property type="match status" value="1"/>
</dbReference>
<dbReference type="GO" id="GO:0030288">
    <property type="term" value="C:outer membrane-bounded periplasmic space"/>
    <property type="evidence" value="ECO:0007669"/>
    <property type="project" value="TreeGrafter"/>
</dbReference>
<evidence type="ECO:0000256" key="6">
    <source>
        <dbReference type="PIRSR" id="PIRSR004846-1"/>
    </source>
</evidence>
<evidence type="ECO:0000256" key="5">
    <source>
        <dbReference type="ARBA" id="ARBA00062515"/>
    </source>
</evidence>
<comment type="subunit">
    <text evidence="5">The complex is composed of two ATP-binding proteins (ModC), two transmembrane proteins (ModB) and a solute-binding protein (ModA).</text>
</comment>
<dbReference type="FunFam" id="3.40.190.10:FF:000035">
    <property type="entry name" value="Molybdate ABC transporter substrate-binding protein"/>
    <property type="match status" value="1"/>
</dbReference>
<protein>
    <submittedName>
        <fullName evidence="7">Molybdate ABC transporter substrate-binding protein</fullName>
    </submittedName>
</protein>
<dbReference type="GO" id="GO:0030973">
    <property type="term" value="F:molybdate ion binding"/>
    <property type="evidence" value="ECO:0007669"/>
    <property type="project" value="TreeGrafter"/>
</dbReference>
<dbReference type="GO" id="GO:0015689">
    <property type="term" value="P:molybdate ion transport"/>
    <property type="evidence" value="ECO:0007669"/>
    <property type="project" value="InterPro"/>
</dbReference>
<gene>
    <name evidence="7" type="primary">modA</name>
    <name evidence="7" type="ORF">CKO21_15660</name>
</gene>
<comment type="similarity">
    <text evidence="1">Belongs to the bacterial solute-binding protein ModA family.</text>
</comment>
<keyword evidence="2 6" id="KW-0500">Molybdenum</keyword>
<keyword evidence="8" id="KW-1185">Reference proteome</keyword>
<accession>A0A934V1C8</accession>
<dbReference type="GO" id="GO:0046872">
    <property type="term" value="F:metal ion binding"/>
    <property type="evidence" value="ECO:0007669"/>
    <property type="project" value="UniProtKB-KW"/>
</dbReference>
<dbReference type="Pfam" id="PF13531">
    <property type="entry name" value="SBP_bac_11"/>
    <property type="match status" value="1"/>
</dbReference>
<evidence type="ECO:0000313" key="7">
    <source>
        <dbReference type="EMBL" id="MBK1698683.1"/>
    </source>
</evidence>
<organism evidence="7 8">
    <name type="scientific">Rhodovibrio salinarum</name>
    <dbReference type="NCBI Taxonomy" id="1087"/>
    <lineage>
        <taxon>Bacteria</taxon>
        <taxon>Pseudomonadati</taxon>
        <taxon>Pseudomonadota</taxon>
        <taxon>Alphaproteobacteria</taxon>
        <taxon>Rhodospirillales</taxon>
        <taxon>Rhodovibrionaceae</taxon>
        <taxon>Rhodovibrio</taxon>
    </lineage>
</organism>
<dbReference type="Gene3D" id="3.40.190.10">
    <property type="entry name" value="Periplasmic binding protein-like II"/>
    <property type="match status" value="2"/>
</dbReference>
<evidence type="ECO:0000256" key="2">
    <source>
        <dbReference type="ARBA" id="ARBA00022505"/>
    </source>
</evidence>
<evidence type="ECO:0000256" key="4">
    <source>
        <dbReference type="ARBA" id="ARBA00022729"/>
    </source>
</evidence>
<sequence length="249" mass="26294">MVAALLLLAWPVQAGTTLTVFAAASTTNAVQTVLSAFRDAHPETPVRASFAASSTLAKQIARGAPADLYLSANEGWMDYLEERNAIVPDSRIDLLSNQLVLVTPKGTDFPSDIQDLPKALGDKRLALGDPAHVPAGIYAKQSLQTLGLWTKVRERAAFAADVRAALALVGRGETAAGIVYATDARISDDVQTVATLPADSHPPIHYPLARVDGAQGPEVDTLYTFFQSQTAQAIFRKHGFTVAASAAGS</sequence>
<evidence type="ECO:0000313" key="8">
    <source>
        <dbReference type="Proteomes" id="UP000778970"/>
    </source>
</evidence>
<dbReference type="Proteomes" id="UP000778970">
    <property type="component" value="Unassembled WGS sequence"/>
</dbReference>
<comment type="caution">
    <text evidence="7">The sequence shown here is derived from an EMBL/GenBank/DDBJ whole genome shotgun (WGS) entry which is preliminary data.</text>
</comment>
<dbReference type="InterPro" id="IPR005950">
    <property type="entry name" value="ModA"/>
</dbReference>
<dbReference type="NCBIfam" id="TIGR01256">
    <property type="entry name" value="modA"/>
    <property type="match status" value="1"/>
</dbReference>
<feature type="binding site" evidence="6">
    <location>
        <position position="180"/>
    </location>
    <ligand>
        <name>molybdate</name>
        <dbReference type="ChEBI" id="CHEBI:36264"/>
    </ligand>
</feature>
<evidence type="ECO:0000256" key="3">
    <source>
        <dbReference type="ARBA" id="ARBA00022723"/>
    </source>
</evidence>
<feature type="binding site" evidence="6">
    <location>
        <position position="53"/>
    </location>
    <ligand>
        <name>molybdate</name>
        <dbReference type="ChEBI" id="CHEBI:36264"/>
    </ligand>
</feature>